<evidence type="ECO:0000256" key="4">
    <source>
        <dbReference type="ARBA" id="ARBA00023015"/>
    </source>
</evidence>
<evidence type="ECO:0000256" key="8">
    <source>
        <dbReference type="ARBA" id="ARBA00023242"/>
    </source>
</evidence>
<accession>A0A7G8AUL5</accession>
<dbReference type="InterPro" id="IPR044808">
    <property type="entry name" value="ERF_plant"/>
</dbReference>
<dbReference type="PANTHER" id="PTHR31190">
    <property type="entry name" value="DNA-BINDING DOMAIN"/>
    <property type="match status" value="1"/>
</dbReference>
<protein>
    <submittedName>
        <fullName evidence="11">AP2/ERF transcription factor</fullName>
    </submittedName>
</protein>
<evidence type="ECO:0000256" key="5">
    <source>
        <dbReference type="ARBA" id="ARBA00023125"/>
    </source>
</evidence>
<reference evidence="11" key="2">
    <citation type="journal article" date="2020" name="Chin J Nat Med">
        <title>Genome-wide identification and analysis of AP2/ERF transcription factors related to camptothecin biosynthesis in Camptotheca acuminata.</title>
        <authorList>
            <person name="Hu Y.T."/>
            <person name="Xu Z.C."/>
            <person name="Tian Y."/>
            <person name="Gao R.R."/>
            <person name="Ji A.J."/>
            <person name="Pu X.D."/>
            <person name="Wang Y."/>
            <person name="Liu X."/>
            <person name="Song J.Y."/>
        </authorList>
    </citation>
    <scope>NUCLEOTIDE SEQUENCE</scope>
    <source>
        <strain evidence="11">Cac149</strain>
    </source>
</reference>
<dbReference type="InterPro" id="IPR036955">
    <property type="entry name" value="AP2/ERF_dom_sf"/>
</dbReference>
<keyword evidence="8" id="KW-0539">Nucleus</keyword>
<dbReference type="FunFam" id="3.30.730.10:FF:000001">
    <property type="entry name" value="Ethylene-responsive transcription factor 2"/>
    <property type="match status" value="1"/>
</dbReference>
<proteinExistence type="evidence at transcript level"/>
<name>A0A7G8AUL5_CAMAC</name>
<dbReference type="SUPFAM" id="SSF54171">
    <property type="entry name" value="DNA-binding domain"/>
    <property type="match status" value="1"/>
</dbReference>
<feature type="region of interest" description="Disordered" evidence="9">
    <location>
        <begin position="138"/>
        <end position="169"/>
    </location>
</feature>
<evidence type="ECO:0000256" key="6">
    <source>
        <dbReference type="ARBA" id="ARBA00023159"/>
    </source>
</evidence>
<comment type="subcellular location">
    <subcellularLocation>
        <location evidence="1">Nucleus</location>
    </subcellularLocation>
</comment>
<keyword evidence="4" id="KW-0805">Transcription regulation</keyword>
<dbReference type="Gene3D" id="3.30.730.10">
    <property type="entry name" value="AP2/ERF domain"/>
    <property type="match status" value="1"/>
</dbReference>
<keyword evidence="5" id="KW-0238">DNA-binding</keyword>
<sequence>MASPDQALALELIREHLLDDFAFMENCFTNFDFSTSNVFQSPSSTSSSRESTITNVDSGIHFHVGSHSKPNFSDLSNGNNTENHREFSIMSNPIGYNKLDFETKPPQIVRTKTNKPSSFSERRPSLNISIPPVKKLELSEFGGNSRPPLPPAKERKVEDSGERRHYRGVRQRPWGKFAAEIRDPNKKGSRVWLGTFDTAIEAAKAYDRAAFRLRGSKAILNFPVEIGNPPESDSPTKNSRKRNRESETEERENVTVKREKLPESETMRESNSAVCPLTPSSWTSVWDCSDVKGIFQVPPLSPLSPHPSMGYSQLMVI</sequence>
<dbReference type="EMBL" id="MN863686">
    <property type="protein sequence ID" value="QNI23884.1"/>
    <property type="molecule type" value="mRNA"/>
</dbReference>
<dbReference type="AlphaFoldDB" id="A0A7G8AUL5"/>
<evidence type="ECO:0000313" key="11">
    <source>
        <dbReference type="EMBL" id="QNI23884.1"/>
    </source>
</evidence>
<evidence type="ECO:0000256" key="2">
    <source>
        <dbReference type="ARBA" id="ARBA00022745"/>
    </source>
</evidence>
<dbReference type="GO" id="GO:0003700">
    <property type="term" value="F:DNA-binding transcription factor activity"/>
    <property type="evidence" value="ECO:0007669"/>
    <property type="project" value="InterPro"/>
</dbReference>
<dbReference type="PANTHER" id="PTHR31190:SF499">
    <property type="entry name" value="ETHYLENE-RESPONSIVE TRANSCRIPTION FACTOR ERF105"/>
    <property type="match status" value="1"/>
</dbReference>
<evidence type="ECO:0000256" key="3">
    <source>
        <dbReference type="ARBA" id="ARBA00022821"/>
    </source>
</evidence>
<feature type="region of interest" description="Disordered" evidence="9">
    <location>
        <begin position="223"/>
        <end position="274"/>
    </location>
</feature>
<dbReference type="InterPro" id="IPR016177">
    <property type="entry name" value="DNA-bd_dom_sf"/>
</dbReference>
<dbReference type="GO" id="GO:0005634">
    <property type="term" value="C:nucleus"/>
    <property type="evidence" value="ECO:0007669"/>
    <property type="project" value="UniProtKB-SubCell"/>
</dbReference>
<keyword evidence="2" id="KW-0936">Ethylene signaling pathway</keyword>
<dbReference type="InterPro" id="IPR001471">
    <property type="entry name" value="AP2/ERF_dom"/>
</dbReference>
<evidence type="ECO:0000256" key="1">
    <source>
        <dbReference type="ARBA" id="ARBA00004123"/>
    </source>
</evidence>
<feature type="domain" description="AP2/ERF" evidence="10">
    <location>
        <begin position="165"/>
        <end position="223"/>
    </location>
</feature>
<dbReference type="PROSITE" id="PS51032">
    <property type="entry name" value="AP2_ERF"/>
    <property type="match status" value="1"/>
</dbReference>
<dbReference type="SMART" id="SM00380">
    <property type="entry name" value="AP2"/>
    <property type="match status" value="1"/>
</dbReference>
<evidence type="ECO:0000259" key="10">
    <source>
        <dbReference type="PROSITE" id="PS51032"/>
    </source>
</evidence>
<feature type="compositionally biased region" description="Basic and acidic residues" evidence="9">
    <location>
        <begin position="152"/>
        <end position="163"/>
    </location>
</feature>
<dbReference type="GO" id="GO:0009873">
    <property type="term" value="P:ethylene-activated signaling pathway"/>
    <property type="evidence" value="ECO:0007669"/>
    <property type="project" value="UniProtKB-KW"/>
</dbReference>
<evidence type="ECO:0000256" key="9">
    <source>
        <dbReference type="SAM" id="MobiDB-lite"/>
    </source>
</evidence>
<keyword evidence="6" id="KW-0010">Activator</keyword>
<evidence type="ECO:0000256" key="7">
    <source>
        <dbReference type="ARBA" id="ARBA00023163"/>
    </source>
</evidence>
<organism evidence="11">
    <name type="scientific">Camptotheca acuminata</name>
    <name type="common">Happy tree</name>
    <dbReference type="NCBI Taxonomy" id="16922"/>
    <lineage>
        <taxon>Eukaryota</taxon>
        <taxon>Viridiplantae</taxon>
        <taxon>Streptophyta</taxon>
        <taxon>Embryophyta</taxon>
        <taxon>Tracheophyta</taxon>
        <taxon>Spermatophyta</taxon>
        <taxon>Magnoliopsida</taxon>
        <taxon>eudicotyledons</taxon>
        <taxon>Gunneridae</taxon>
        <taxon>Pentapetalae</taxon>
        <taxon>asterids</taxon>
        <taxon>Cornales</taxon>
        <taxon>Nyssaceae</taxon>
        <taxon>Camptotheca</taxon>
    </lineage>
</organism>
<reference evidence="11" key="1">
    <citation type="submission" date="2019-12" db="EMBL/GenBank/DDBJ databases">
        <authorList>
            <person name="Hu Y."/>
        </authorList>
    </citation>
    <scope>NUCLEOTIDE SEQUENCE</scope>
    <source>
        <strain evidence="11">Cac149</strain>
    </source>
</reference>
<keyword evidence="3" id="KW-0611">Plant defense</keyword>
<keyword evidence="7" id="KW-0804">Transcription</keyword>
<dbReference type="PRINTS" id="PR00367">
    <property type="entry name" value="ETHRSPELEMNT"/>
</dbReference>
<dbReference type="GO" id="GO:0006952">
    <property type="term" value="P:defense response"/>
    <property type="evidence" value="ECO:0007669"/>
    <property type="project" value="UniProtKB-KW"/>
</dbReference>
<dbReference type="Pfam" id="PF00847">
    <property type="entry name" value="AP2"/>
    <property type="match status" value="1"/>
</dbReference>
<dbReference type="GO" id="GO:0000976">
    <property type="term" value="F:transcription cis-regulatory region binding"/>
    <property type="evidence" value="ECO:0007669"/>
    <property type="project" value="UniProtKB-ARBA"/>
</dbReference>
<dbReference type="CDD" id="cd00018">
    <property type="entry name" value="AP2"/>
    <property type="match status" value="1"/>
</dbReference>
<feature type="compositionally biased region" description="Basic and acidic residues" evidence="9">
    <location>
        <begin position="251"/>
        <end position="268"/>
    </location>
</feature>